<dbReference type="InterPro" id="IPR000212">
    <property type="entry name" value="DNA_helicase_UvrD/REP"/>
</dbReference>
<evidence type="ECO:0000256" key="5">
    <source>
        <dbReference type="ARBA" id="ARBA00023235"/>
    </source>
</evidence>
<comment type="caution">
    <text evidence="11">The sequence shown here is derived from an EMBL/GenBank/DDBJ whole genome shotgun (WGS) entry which is preliminary data.</text>
</comment>
<evidence type="ECO:0000259" key="10">
    <source>
        <dbReference type="PROSITE" id="PS51198"/>
    </source>
</evidence>
<keyword evidence="4 9" id="KW-0067">ATP-binding</keyword>
<dbReference type="Pfam" id="PF13361">
    <property type="entry name" value="UvrD_C"/>
    <property type="match status" value="2"/>
</dbReference>
<dbReference type="EMBL" id="JACCCC010000001">
    <property type="protein sequence ID" value="NYE47567.1"/>
    <property type="molecule type" value="Genomic_DNA"/>
</dbReference>
<dbReference type="GO" id="GO:0000725">
    <property type="term" value="P:recombinational repair"/>
    <property type="evidence" value="ECO:0007669"/>
    <property type="project" value="TreeGrafter"/>
</dbReference>
<sequence>MPQLAFEKRFFKGGDYDALPVHVRKNVREAMDKFPKLTPAQLKADKGLNFKPPAGARNRHIRTFKVDNFHRGVVFAPEGGGTLLLLKVLPHDDAYAWAAKLDAGVNSATRGLEVWDAEGLERVTPAMERRAAGAGRLLFADISDGDLRALGVDDTTLRAARTIVDAQQLEVFAPYLPEDQAEVLQFLANGFGVEEVWRDIVAHRAPAPAAGDDSSVIETAIRNTPTRIALVSGAEELAEILDRPFAEWRIFLHPSQRKVAYRPSYPGSYQVTGGPGTGKSVVAMHRVRHLLNHLRPGERILLTTFTNALVSALRSGLTELVADPDLLERVDVTTVNAQAGRVLTEAAGGEAPHFLGDAEEQARWKEIAERLDLPWNERFLAQEYRHVVLAQRIDDPDAYLAADRPGRGRPLARALRPLLWRAMSEFTAGLDADGVHTHLRACDVAARTLEEEGPLYRHVVVDEAQDLHPAQWRLLRAAVPVRPDDLFIAGDPHQRIYDAKVSLKSLGIKVVGRTTRLKRNYRSTQEILAWSRALLDGRPVEGLADGGDDTLAGYRSSLHGAAPVAFGAPDQDAEVAEVVRRVRAWVEAGIAPSEIAVAARFNAVARKVKEGLVAEGVPAVLLRSTPKPETEGVRAGTMHALKGLEFRCVAVAGVCDWAVPFAKAVTPADVDPIQHATDLMAERCLLFVACTRARDQLHVSWHKEPSEFLTEAGIA</sequence>
<keyword evidence="5" id="KW-0413">Isomerase</keyword>
<comment type="catalytic activity">
    <reaction evidence="8">
        <text>ATP + H2O = ADP + phosphate + H(+)</text>
        <dbReference type="Rhea" id="RHEA:13065"/>
        <dbReference type="ChEBI" id="CHEBI:15377"/>
        <dbReference type="ChEBI" id="CHEBI:15378"/>
        <dbReference type="ChEBI" id="CHEBI:30616"/>
        <dbReference type="ChEBI" id="CHEBI:43474"/>
        <dbReference type="ChEBI" id="CHEBI:456216"/>
        <dbReference type="EC" id="5.6.2.4"/>
    </reaction>
</comment>
<name>A0A852TW83_9ACTN</name>
<dbReference type="InterPro" id="IPR014017">
    <property type="entry name" value="DNA_helicase_UvrD-like_C"/>
</dbReference>
<evidence type="ECO:0000256" key="6">
    <source>
        <dbReference type="ARBA" id="ARBA00034617"/>
    </source>
</evidence>
<dbReference type="PROSITE" id="PS51198">
    <property type="entry name" value="UVRD_HELICASE_ATP_BIND"/>
    <property type="match status" value="1"/>
</dbReference>
<organism evidence="11 12">
    <name type="scientific">Spinactinospora alkalitolerans</name>
    <dbReference type="NCBI Taxonomy" id="687207"/>
    <lineage>
        <taxon>Bacteria</taxon>
        <taxon>Bacillati</taxon>
        <taxon>Actinomycetota</taxon>
        <taxon>Actinomycetes</taxon>
        <taxon>Streptosporangiales</taxon>
        <taxon>Nocardiopsidaceae</taxon>
        <taxon>Spinactinospora</taxon>
    </lineage>
</organism>
<dbReference type="RefSeq" id="WP_179643482.1">
    <property type="nucleotide sequence ID" value="NZ_BAAAYY010000015.1"/>
</dbReference>
<dbReference type="Gene3D" id="3.40.50.300">
    <property type="entry name" value="P-loop containing nucleotide triphosphate hydrolases"/>
    <property type="match status" value="2"/>
</dbReference>
<dbReference type="Proteomes" id="UP000589036">
    <property type="component" value="Unassembled WGS sequence"/>
</dbReference>
<feature type="domain" description="UvrD-like helicase ATP-binding" evidence="10">
    <location>
        <begin position="252"/>
        <end position="524"/>
    </location>
</feature>
<keyword evidence="2 9" id="KW-0378">Hydrolase</keyword>
<evidence type="ECO:0000256" key="9">
    <source>
        <dbReference type="PROSITE-ProRule" id="PRU00560"/>
    </source>
</evidence>
<dbReference type="SUPFAM" id="SSF52540">
    <property type="entry name" value="P-loop containing nucleoside triphosphate hydrolases"/>
    <property type="match status" value="1"/>
</dbReference>
<evidence type="ECO:0000256" key="1">
    <source>
        <dbReference type="ARBA" id="ARBA00022741"/>
    </source>
</evidence>
<proteinExistence type="predicted"/>
<dbReference type="AlphaFoldDB" id="A0A852TW83"/>
<dbReference type="GO" id="GO:0016787">
    <property type="term" value="F:hydrolase activity"/>
    <property type="evidence" value="ECO:0007669"/>
    <property type="project" value="UniProtKB-UniRule"/>
</dbReference>
<keyword evidence="1 9" id="KW-0547">Nucleotide-binding</keyword>
<gene>
    <name evidence="11" type="ORF">HDA32_002687</name>
</gene>
<keyword evidence="12" id="KW-1185">Reference proteome</keyword>
<evidence type="ECO:0000256" key="4">
    <source>
        <dbReference type="ARBA" id="ARBA00022840"/>
    </source>
</evidence>
<dbReference type="PANTHER" id="PTHR11070:SF45">
    <property type="entry name" value="DNA 3'-5' HELICASE"/>
    <property type="match status" value="1"/>
</dbReference>
<reference evidence="11 12" key="1">
    <citation type="submission" date="2020-07" db="EMBL/GenBank/DDBJ databases">
        <title>Sequencing the genomes of 1000 actinobacteria strains.</title>
        <authorList>
            <person name="Klenk H.-P."/>
        </authorList>
    </citation>
    <scope>NUCLEOTIDE SEQUENCE [LARGE SCALE GENOMIC DNA]</scope>
    <source>
        <strain evidence="11 12">CXB654</strain>
    </source>
</reference>
<dbReference type="PANTHER" id="PTHR11070">
    <property type="entry name" value="UVRD / RECB / PCRA DNA HELICASE FAMILY MEMBER"/>
    <property type="match status" value="1"/>
</dbReference>
<dbReference type="EC" id="5.6.2.4" evidence="7"/>
<dbReference type="GO" id="GO:0005829">
    <property type="term" value="C:cytosol"/>
    <property type="evidence" value="ECO:0007669"/>
    <property type="project" value="TreeGrafter"/>
</dbReference>
<dbReference type="GO" id="GO:0005524">
    <property type="term" value="F:ATP binding"/>
    <property type="evidence" value="ECO:0007669"/>
    <property type="project" value="UniProtKB-UniRule"/>
</dbReference>
<dbReference type="InterPro" id="IPR027417">
    <property type="entry name" value="P-loop_NTPase"/>
</dbReference>
<feature type="binding site" evidence="9">
    <location>
        <begin position="273"/>
        <end position="280"/>
    </location>
    <ligand>
        <name>ATP</name>
        <dbReference type="ChEBI" id="CHEBI:30616"/>
    </ligand>
</feature>
<evidence type="ECO:0000256" key="3">
    <source>
        <dbReference type="ARBA" id="ARBA00022806"/>
    </source>
</evidence>
<protein>
    <recommendedName>
        <fullName evidence="7">DNA 3'-5' helicase</fullName>
        <ecNumber evidence="7">5.6.2.4</ecNumber>
    </recommendedName>
</protein>
<evidence type="ECO:0000313" key="11">
    <source>
        <dbReference type="EMBL" id="NYE47567.1"/>
    </source>
</evidence>
<evidence type="ECO:0000256" key="8">
    <source>
        <dbReference type="ARBA" id="ARBA00048988"/>
    </source>
</evidence>
<keyword evidence="3 9" id="KW-0347">Helicase</keyword>
<evidence type="ECO:0000313" key="12">
    <source>
        <dbReference type="Proteomes" id="UP000589036"/>
    </source>
</evidence>
<dbReference type="InterPro" id="IPR014016">
    <property type="entry name" value="UvrD-like_ATP-bd"/>
</dbReference>
<dbReference type="Pfam" id="PF00580">
    <property type="entry name" value="UvrD-helicase"/>
    <property type="match status" value="1"/>
</dbReference>
<dbReference type="GO" id="GO:0003677">
    <property type="term" value="F:DNA binding"/>
    <property type="evidence" value="ECO:0007669"/>
    <property type="project" value="InterPro"/>
</dbReference>
<evidence type="ECO:0000256" key="7">
    <source>
        <dbReference type="ARBA" id="ARBA00034808"/>
    </source>
</evidence>
<evidence type="ECO:0000256" key="2">
    <source>
        <dbReference type="ARBA" id="ARBA00022801"/>
    </source>
</evidence>
<comment type="catalytic activity">
    <reaction evidence="6">
        <text>Couples ATP hydrolysis with the unwinding of duplex DNA by translocating in the 3'-5' direction.</text>
        <dbReference type="EC" id="5.6.2.4"/>
    </reaction>
</comment>
<accession>A0A852TW83</accession>
<dbReference type="GO" id="GO:0043138">
    <property type="term" value="F:3'-5' DNA helicase activity"/>
    <property type="evidence" value="ECO:0007669"/>
    <property type="project" value="UniProtKB-EC"/>
</dbReference>